<organism evidence="1 2">
    <name type="scientific">Theobroma cacao</name>
    <name type="common">Cacao</name>
    <name type="synonym">Cocoa</name>
    <dbReference type="NCBI Taxonomy" id="3641"/>
    <lineage>
        <taxon>Eukaryota</taxon>
        <taxon>Viridiplantae</taxon>
        <taxon>Streptophyta</taxon>
        <taxon>Embryophyta</taxon>
        <taxon>Tracheophyta</taxon>
        <taxon>Spermatophyta</taxon>
        <taxon>Magnoliopsida</taxon>
        <taxon>eudicotyledons</taxon>
        <taxon>Gunneridae</taxon>
        <taxon>Pentapetalae</taxon>
        <taxon>rosids</taxon>
        <taxon>malvids</taxon>
        <taxon>Malvales</taxon>
        <taxon>Malvaceae</taxon>
        <taxon>Byttnerioideae</taxon>
        <taxon>Theobroma</taxon>
    </lineage>
</organism>
<dbReference type="AlphaFoldDB" id="S1SI69"/>
<sequence>MQPSPRALRKSFLTVVVGEKPPVIPPSRNSCVYKDRPVATFYENEIEILARPFSDSLVGKFNRMPKLQEIRQAFRGIVWISFSNLKARLYEKAALLLIAKTIGKPLYVDEATANGSRPSVTRGV</sequence>
<dbReference type="HOGENOM" id="CLU_2008103_0_0_1"/>
<evidence type="ECO:0000313" key="2">
    <source>
        <dbReference type="Proteomes" id="UP000026915"/>
    </source>
</evidence>
<evidence type="ECO:0000313" key="1">
    <source>
        <dbReference type="EMBL" id="EOY20357.1"/>
    </source>
</evidence>
<dbReference type="PANTHER" id="PTHR31286">
    <property type="entry name" value="GLYCINE-RICH CELL WALL STRUCTURAL PROTEIN 1.8-LIKE"/>
    <property type="match status" value="1"/>
</dbReference>
<keyword evidence="2" id="KW-1185">Reference proteome</keyword>
<name>S1SI69_THECC</name>
<dbReference type="InParanoid" id="S1SI69"/>
<dbReference type="Proteomes" id="UP000026915">
    <property type="component" value="Unassembled WGS sequence"/>
</dbReference>
<dbReference type="PANTHER" id="PTHR31286:SF179">
    <property type="entry name" value="RNASE H TYPE-1 DOMAIN-CONTAINING PROTEIN"/>
    <property type="match status" value="1"/>
</dbReference>
<protein>
    <submittedName>
        <fullName evidence="1">Uncharacterized protein</fullName>
    </submittedName>
</protein>
<dbReference type="InterPro" id="IPR040256">
    <property type="entry name" value="At4g02000-like"/>
</dbReference>
<gene>
    <name evidence="1" type="ORF">TCM_045949</name>
</gene>
<reference evidence="1 2" key="1">
    <citation type="journal article" date="2013" name="Genome Biol.">
        <title>The genome sequence of the most widely cultivated cacao type and its use to identify candidate genes regulating pod color.</title>
        <authorList>
            <person name="Motamayor J.C."/>
            <person name="Mockaitis K."/>
            <person name="Schmutz J."/>
            <person name="Haiminen N."/>
            <person name="Iii D.L."/>
            <person name="Cornejo O."/>
            <person name="Findley S.D."/>
            <person name="Zheng P."/>
            <person name="Utro F."/>
            <person name="Royaert S."/>
            <person name="Saski C."/>
            <person name="Jenkins J."/>
            <person name="Podicheti R."/>
            <person name="Zhao M."/>
            <person name="Scheffler B.E."/>
            <person name="Stack J.C."/>
            <person name="Feltus F.A."/>
            <person name="Mustiga G.M."/>
            <person name="Amores F."/>
            <person name="Phillips W."/>
            <person name="Marelli J.P."/>
            <person name="May G.D."/>
            <person name="Shapiro H."/>
            <person name="Ma J."/>
            <person name="Bustamante C.D."/>
            <person name="Schnell R.J."/>
            <person name="Main D."/>
            <person name="Gilbert D."/>
            <person name="Parida L."/>
            <person name="Kuhn D.N."/>
        </authorList>
    </citation>
    <scope>NUCLEOTIDE SEQUENCE [LARGE SCALE GENOMIC DNA]</scope>
    <source>
        <strain evidence="2">cv. Matina 1-6</strain>
    </source>
</reference>
<dbReference type="EMBL" id="KE133048">
    <property type="protein sequence ID" value="EOY20357.1"/>
    <property type="molecule type" value="Genomic_DNA"/>
</dbReference>
<accession>S1SI69</accession>
<proteinExistence type="predicted"/>
<dbReference type="Gramene" id="EOY20357">
    <property type="protein sequence ID" value="EOY20357"/>
    <property type="gene ID" value="TCM_045949"/>
</dbReference>